<gene>
    <name evidence="1" type="ORF">PN36_26320</name>
</gene>
<comment type="caution">
    <text evidence="1">The sequence shown here is derived from an EMBL/GenBank/DDBJ whole genome shotgun (WGS) entry which is preliminary data.</text>
</comment>
<evidence type="ECO:0000313" key="1">
    <source>
        <dbReference type="EMBL" id="TGO02360.1"/>
    </source>
</evidence>
<proteinExistence type="predicted"/>
<organism evidence="1 2">
    <name type="scientific">Candidatus Thiomargarita nelsonii</name>
    <dbReference type="NCBI Taxonomy" id="1003181"/>
    <lineage>
        <taxon>Bacteria</taxon>
        <taxon>Pseudomonadati</taxon>
        <taxon>Pseudomonadota</taxon>
        <taxon>Gammaproteobacteria</taxon>
        <taxon>Thiotrichales</taxon>
        <taxon>Thiotrichaceae</taxon>
        <taxon>Thiomargarita</taxon>
    </lineage>
</organism>
<accession>A0A4E0QQJ9</accession>
<dbReference type="EMBL" id="JSZA02000153">
    <property type="protein sequence ID" value="TGO02360.1"/>
    <property type="molecule type" value="Genomic_DNA"/>
</dbReference>
<dbReference type="AlphaFoldDB" id="A0A4E0QQJ9"/>
<keyword evidence="2" id="KW-1185">Reference proteome</keyword>
<evidence type="ECO:0000313" key="2">
    <source>
        <dbReference type="Proteomes" id="UP000030428"/>
    </source>
</evidence>
<protein>
    <submittedName>
        <fullName evidence="1">Uncharacterized protein</fullName>
    </submittedName>
</protein>
<dbReference type="Proteomes" id="UP000030428">
    <property type="component" value="Unassembled WGS sequence"/>
</dbReference>
<reference evidence="1 2" key="1">
    <citation type="journal article" date="2016" name="Front. Microbiol.">
        <title>Single-Cell (Meta-)Genomics of a Dimorphic Candidatus Thiomargarita nelsonii Reveals Genomic Plasticity.</title>
        <authorList>
            <person name="Flood B.E."/>
            <person name="Fliss P."/>
            <person name="Jones D.S."/>
            <person name="Dick G.J."/>
            <person name="Jain S."/>
            <person name="Kaster A.K."/>
            <person name="Winkel M."/>
            <person name="Mussmann M."/>
            <person name="Bailey J."/>
        </authorList>
    </citation>
    <scope>NUCLEOTIDE SEQUENCE [LARGE SCALE GENOMIC DNA]</scope>
    <source>
        <strain evidence="1">Hydrate Ridge</strain>
    </source>
</reference>
<name>A0A4E0QQJ9_9GAMM</name>
<sequence length="75" mass="8541">MCATRSGTFLMSISEFEDKTVLMQQRRDWGGIYKVNAIKLRIFCRVGRAIAKPTIVKNFNELVGAAKLYPPYKKA</sequence>